<comment type="caution">
    <text evidence="1">The sequence shown here is derived from an EMBL/GenBank/DDBJ whole genome shotgun (WGS) entry which is preliminary data.</text>
</comment>
<dbReference type="AlphaFoldDB" id="A0A699WCV6"/>
<accession>A0A699WCV6</accession>
<name>A0A699WCV6_TANCI</name>
<feature type="non-terminal residue" evidence="1">
    <location>
        <position position="1"/>
    </location>
</feature>
<dbReference type="EMBL" id="BKCJ011626019">
    <property type="protein sequence ID" value="GFD44589.1"/>
    <property type="molecule type" value="Genomic_DNA"/>
</dbReference>
<protein>
    <submittedName>
        <fullName evidence="1">Uncharacterized protein</fullName>
    </submittedName>
</protein>
<reference evidence="1" key="1">
    <citation type="journal article" date="2019" name="Sci. Rep.">
        <title>Draft genome of Tanacetum cinerariifolium, the natural source of mosquito coil.</title>
        <authorList>
            <person name="Yamashiro T."/>
            <person name="Shiraishi A."/>
            <person name="Satake H."/>
            <person name="Nakayama K."/>
        </authorList>
    </citation>
    <scope>NUCLEOTIDE SEQUENCE</scope>
</reference>
<organism evidence="1">
    <name type="scientific">Tanacetum cinerariifolium</name>
    <name type="common">Dalmatian daisy</name>
    <name type="synonym">Chrysanthemum cinerariifolium</name>
    <dbReference type="NCBI Taxonomy" id="118510"/>
    <lineage>
        <taxon>Eukaryota</taxon>
        <taxon>Viridiplantae</taxon>
        <taxon>Streptophyta</taxon>
        <taxon>Embryophyta</taxon>
        <taxon>Tracheophyta</taxon>
        <taxon>Spermatophyta</taxon>
        <taxon>Magnoliopsida</taxon>
        <taxon>eudicotyledons</taxon>
        <taxon>Gunneridae</taxon>
        <taxon>Pentapetalae</taxon>
        <taxon>asterids</taxon>
        <taxon>campanulids</taxon>
        <taxon>Asterales</taxon>
        <taxon>Asteraceae</taxon>
        <taxon>Asteroideae</taxon>
        <taxon>Anthemideae</taxon>
        <taxon>Anthemidinae</taxon>
        <taxon>Tanacetum</taxon>
    </lineage>
</organism>
<gene>
    <name evidence="1" type="ORF">Tci_916558</name>
</gene>
<sequence>TDFCAKLEDNMENDEGTSIRAASVPAQRIGKILGPPPSMMDPLDAVARGALSRDAKYDEIPDDDFGIATRGEEIELTLFPLAPGPYQMPYPYEGVSFPLYTKEE</sequence>
<proteinExistence type="predicted"/>
<evidence type="ECO:0000313" key="1">
    <source>
        <dbReference type="EMBL" id="GFD44589.1"/>
    </source>
</evidence>